<protein>
    <submittedName>
        <fullName evidence="2">Type III effector HopBA1</fullName>
    </submittedName>
</protein>
<evidence type="ECO:0000256" key="1">
    <source>
        <dbReference type="SAM" id="MobiDB-lite"/>
    </source>
</evidence>
<name>A0A0Q0CD50_PSEAP</name>
<dbReference type="Pfam" id="PF22079">
    <property type="entry name" value="HopBA1"/>
    <property type="match status" value="1"/>
</dbReference>
<gene>
    <name evidence="2" type="ORF">ALQ37_101512</name>
</gene>
<sequence>MLNRISSSSPTSYVSSGSSSAGINPSINVRPPRGGPVDTLVGAASDNNLVYIGDEHGKLFIPKLITESAAKLKNAGVDHLAVEFVKHSDGAAFREALSDGKSAVKHFLEASWGRHGDAWLDKVSEALCSAHRAGIYVSGIDRKMAIDQPKTPMQKILYMKKRLALNVAWDAAATREASAVCANKSIVWGGAGHFSNSKTDGPKDMRPGLVISFDLTGRGSSRINDADEHSHIVIAGEDN</sequence>
<dbReference type="Proteomes" id="UP000274541">
    <property type="component" value="Unassembled WGS sequence"/>
</dbReference>
<proteinExistence type="predicted"/>
<dbReference type="EMBL" id="RBPX01000168">
    <property type="protein sequence ID" value="RMO66042.1"/>
    <property type="molecule type" value="Genomic_DNA"/>
</dbReference>
<organism evidence="2 3">
    <name type="scientific">Pseudomonas syringae pv. aptata</name>
    <dbReference type="NCBI Taxonomy" id="83167"/>
    <lineage>
        <taxon>Bacteria</taxon>
        <taxon>Pseudomonadati</taxon>
        <taxon>Pseudomonadota</taxon>
        <taxon>Gammaproteobacteria</taxon>
        <taxon>Pseudomonadales</taxon>
        <taxon>Pseudomonadaceae</taxon>
        <taxon>Pseudomonas</taxon>
        <taxon>Pseudomonas syringae</taxon>
    </lineage>
</organism>
<evidence type="ECO:0000313" key="2">
    <source>
        <dbReference type="EMBL" id="RMO66042.1"/>
    </source>
</evidence>
<dbReference type="RefSeq" id="WP_004417680.1">
    <property type="nucleotide sequence ID" value="NZ_JBPDUT010000002.1"/>
</dbReference>
<feature type="region of interest" description="Disordered" evidence="1">
    <location>
        <begin position="1"/>
        <end position="31"/>
    </location>
</feature>
<dbReference type="SMR" id="A0A0Q0CD50"/>
<dbReference type="AlphaFoldDB" id="A0A0Q0CD50"/>
<feature type="compositionally biased region" description="Low complexity" evidence="1">
    <location>
        <begin position="1"/>
        <end position="20"/>
    </location>
</feature>
<dbReference type="InterPro" id="IPR054303">
    <property type="entry name" value="HopBA1"/>
</dbReference>
<dbReference type="Gene3D" id="3.40.50.11550">
    <property type="match status" value="1"/>
</dbReference>
<evidence type="ECO:0000313" key="3">
    <source>
        <dbReference type="Proteomes" id="UP000274541"/>
    </source>
</evidence>
<accession>A0A0Q0CD50</accession>
<dbReference type="PDBsum" id="5T09"/>
<reference evidence="2 3" key="1">
    <citation type="submission" date="2018-08" db="EMBL/GenBank/DDBJ databases">
        <title>Recombination of ecologically and evolutionarily significant loci maintains genetic cohesion in the Pseudomonas syringae species complex.</title>
        <authorList>
            <person name="Dillon M."/>
            <person name="Thakur S."/>
            <person name="Almeida R.N.D."/>
            <person name="Weir B.S."/>
            <person name="Guttman D.S."/>
        </authorList>
    </citation>
    <scope>NUCLEOTIDE SEQUENCE [LARGE SCALE GENOMIC DNA]</scope>
    <source>
        <strain evidence="2 3">ICMP 4388</strain>
    </source>
</reference>
<comment type="caution">
    <text evidence="2">The sequence shown here is derived from an EMBL/GenBank/DDBJ whole genome shotgun (WGS) entry which is preliminary data.</text>
</comment>